<proteinExistence type="predicted"/>
<comment type="caution">
    <text evidence="3">The sequence shown here is derived from an EMBL/GenBank/DDBJ whole genome shotgun (WGS) entry which is preliminary data.</text>
</comment>
<keyword evidence="2" id="KW-0472">Membrane</keyword>
<organism evidence="3 4">
    <name type="scientific">Roseivivax halodurans JCM 10272</name>
    <dbReference type="NCBI Taxonomy" id="1449350"/>
    <lineage>
        <taxon>Bacteria</taxon>
        <taxon>Pseudomonadati</taxon>
        <taxon>Pseudomonadota</taxon>
        <taxon>Alphaproteobacteria</taxon>
        <taxon>Rhodobacterales</taxon>
        <taxon>Roseobacteraceae</taxon>
        <taxon>Roseivivax</taxon>
    </lineage>
</organism>
<keyword evidence="4" id="KW-1185">Reference proteome</keyword>
<keyword evidence="2" id="KW-0812">Transmembrane</keyword>
<evidence type="ECO:0000313" key="3">
    <source>
        <dbReference type="EMBL" id="ETX15091.1"/>
    </source>
</evidence>
<dbReference type="PATRIC" id="fig|1449350.3.peg.1507"/>
<gene>
    <name evidence="3" type="ORF">OCH239_17545</name>
</gene>
<sequence>MADDTNARRAPLGLSDHSTRGGPSGGETLAVALGALWIALSGGYFLFSGATGQDGLRFVLVLMTVFLPVAMIWVAATAMRATRIMREESARLQATVDALRHAYVAQSQGGRNDPQITTIARNVDELLKRQRQRASGTDEQPPQPGPSAEAKDGNAQGSLAFGPAAEETVPQLSNSDLIRALNFPRTAEDKEGFNALRRAFRDRPAAQLVQSAQDVLTLLSEEGVYMDDLSPDRARPEIWRRFAQGVRGREVAALGGIRDRSALERTAKRMREDPIFRDAAHHFLRLYDKAIARFDPVATDAEIADFADTRSSRAFMLLGRVAGAFDGPQGT</sequence>
<feature type="region of interest" description="Disordered" evidence="1">
    <location>
        <begin position="1"/>
        <end position="23"/>
    </location>
</feature>
<dbReference type="AlphaFoldDB" id="X7EIU5"/>
<dbReference type="STRING" id="1449350.OCH239_17545"/>
<evidence type="ECO:0000256" key="1">
    <source>
        <dbReference type="SAM" id="MobiDB-lite"/>
    </source>
</evidence>
<reference evidence="3 4" key="1">
    <citation type="submission" date="2014-01" db="EMBL/GenBank/DDBJ databases">
        <title>Roseivivax halodurans JCM 10272 Genome Sequencing.</title>
        <authorList>
            <person name="Lai Q."/>
            <person name="Li G."/>
            <person name="Shao Z."/>
        </authorList>
    </citation>
    <scope>NUCLEOTIDE SEQUENCE [LARGE SCALE GENOMIC DNA]</scope>
    <source>
        <strain evidence="3 4">JCM 10272</strain>
    </source>
</reference>
<dbReference type="EMBL" id="JALZ01000006">
    <property type="protein sequence ID" value="ETX15091.1"/>
    <property type="molecule type" value="Genomic_DNA"/>
</dbReference>
<protein>
    <submittedName>
        <fullName evidence="3">Uncharacterized protein</fullName>
    </submittedName>
</protein>
<dbReference type="Proteomes" id="UP000022447">
    <property type="component" value="Unassembled WGS sequence"/>
</dbReference>
<feature type="region of interest" description="Disordered" evidence="1">
    <location>
        <begin position="130"/>
        <end position="159"/>
    </location>
</feature>
<evidence type="ECO:0000313" key="4">
    <source>
        <dbReference type="Proteomes" id="UP000022447"/>
    </source>
</evidence>
<feature type="transmembrane region" description="Helical" evidence="2">
    <location>
        <begin position="56"/>
        <end position="76"/>
    </location>
</feature>
<keyword evidence="2" id="KW-1133">Transmembrane helix</keyword>
<dbReference type="eggNOG" id="ENOG502Z84M">
    <property type="taxonomic scope" value="Bacteria"/>
</dbReference>
<feature type="transmembrane region" description="Helical" evidence="2">
    <location>
        <begin position="29"/>
        <end position="50"/>
    </location>
</feature>
<name>X7EIU5_9RHOB</name>
<dbReference type="RefSeq" id="WP_037260487.1">
    <property type="nucleotide sequence ID" value="NZ_JALZ01000006.1"/>
</dbReference>
<accession>X7EIU5</accession>
<evidence type="ECO:0000256" key="2">
    <source>
        <dbReference type="SAM" id="Phobius"/>
    </source>
</evidence>
<dbReference type="OrthoDB" id="7833467at2"/>